<keyword evidence="2 6" id="KW-0812">Transmembrane</keyword>
<feature type="transmembrane region" description="Helical" evidence="6">
    <location>
        <begin position="221"/>
        <end position="241"/>
    </location>
</feature>
<dbReference type="GO" id="GO:0046677">
    <property type="term" value="P:response to antibiotic"/>
    <property type="evidence" value="ECO:0007669"/>
    <property type="project" value="UniProtKB-KW"/>
</dbReference>
<organism evidence="8 9">
    <name type="scientific">Nonomuraea rhodomycinica</name>
    <dbReference type="NCBI Taxonomy" id="1712872"/>
    <lineage>
        <taxon>Bacteria</taxon>
        <taxon>Bacillati</taxon>
        <taxon>Actinomycetota</taxon>
        <taxon>Actinomycetes</taxon>
        <taxon>Streptosporangiales</taxon>
        <taxon>Streptosporangiaceae</taxon>
        <taxon>Nonomuraea</taxon>
    </lineage>
</organism>
<evidence type="ECO:0000256" key="1">
    <source>
        <dbReference type="ARBA" id="ARBA00004141"/>
    </source>
</evidence>
<dbReference type="EMBL" id="JABWGO010000009">
    <property type="protein sequence ID" value="NUW44601.1"/>
    <property type="molecule type" value="Genomic_DNA"/>
</dbReference>
<gene>
    <name evidence="8" type="ORF">HT134_31405</name>
</gene>
<evidence type="ECO:0000313" key="9">
    <source>
        <dbReference type="Proteomes" id="UP000546126"/>
    </source>
</evidence>
<feature type="transmembrane region" description="Helical" evidence="6">
    <location>
        <begin position="165"/>
        <end position="184"/>
    </location>
</feature>
<feature type="domain" description="ABC transmembrane type-2" evidence="7">
    <location>
        <begin position="17"/>
        <end position="244"/>
    </location>
</feature>
<dbReference type="PIRSF" id="PIRSF006648">
    <property type="entry name" value="DrrB"/>
    <property type="match status" value="1"/>
</dbReference>
<reference evidence="8 9" key="1">
    <citation type="submission" date="2020-06" db="EMBL/GenBank/DDBJ databases">
        <authorList>
            <person name="Chanama M."/>
        </authorList>
    </citation>
    <scope>NUCLEOTIDE SEQUENCE [LARGE SCALE GENOMIC DNA]</scope>
    <source>
        <strain evidence="8 9">TBRC6557</strain>
    </source>
</reference>
<comment type="similarity">
    <text evidence="6">Belongs to the ABC-2 integral membrane protein family.</text>
</comment>
<evidence type="ECO:0000313" key="8">
    <source>
        <dbReference type="EMBL" id="NUW44601.1"/>
    </source>
</evidence>
<keyword evidence="3 6" id="KW-1133">Transmembrane helix</keyword>
<feature type="transmembrane region" description="Helical" evidence="6">
    <location>
        <begin position="56"/>
        <end position="80"/>
    </location>
</feature>
<dbReference type="AlphaFoldDB" id="A0A7Y6IV18"/>
<sequence length="244" mass="26365">MRKILAVETKLYLREWPVMLYTIVLPVGLLLILGSIPDMGRPDPALGGQRVTDTQLPAMMTLLAMLTLAFTVLPTVLTTYRERGVLRRMSTTPVHPARMLAGQLLINVAVGVVSTVLVVVLGRLVLGTAMPRQPVGFVLVFLLGTAALMAMGLVIASLATSGKAASGIGSVVMFPLMFVAGMWLPREVMPQALRVFSDYSVAGPFAQAMRATWAGGWPQPLHLVVMGAALLVFGWLAVRLFRWE</sequence>
<name>A0A7Y6IV18_9ACTN</name>
<protein>
    <recommendedName>
        <fullName evidence="6">Transport permease protein</fullName>
    </recommendedName>
</protein>
<dbReference type="Proteomes" id="UP000546126">
    <property type="component" value="Unassembled WGS sequence"/>
</dbReference>
<dbReference type="GO" id="GO:0140359">
    <property type="term" value="F:ABC-type transporter activity"/>
    <property type="evidence" value="ECO:0007669"/>
    <property type="project" value="InterPro"/>
</dbReference>
<accession>A0A7Y6IV18</accession>
<evidence type="ECO:0000256" key="6">
    <source>
        <dbReference type="RuleBase" id="RU361157"/>
    </source>
</evidence>
<keyword evidence="9" id="KW-1185">Reference proteome</keyword>
<dbReference type="InterPro" id="IPR052902">
    <property type="entry name" value="ABC-2_transporter"/>
</dbReference>
<keyword evidence="5" id="KW-0046">Antibiotic resistance</keyword>
<dbReference type="GO" id="GO:0043190">
    <property type="term" value="C:ATP-binding cassette (ABC) transporter complex"/>
    <property type="evidence" value="ECO:0007669"/>
    <property type="project" value="InterPro"/>
</dbReference>
<dbReference type="InterPro" id="IPR047817">
    <property type="entry name" value="ABC2_TM_bact-type"/>
</dbReference>
<comment type="subcellular location">
    <subcellularLocation>
        <location evidence="6">Cell membrane</location>
        <topology evidence="6">Multi-pass membrane protein</topology>
    </subcellularLocation>
    <subcellularLocation>
        <location evidence="1">Membrane</location>
        <topology evidence="1">Multi-pass membrane protein</topology>
    </subcellularLocation>
</comment>
<dbReference type="PANTHER" id="PTHR43027">
    <property type="entry name" value="DOXORUBICIN RESISTANCE ABC TRANSPORTER PERMEASE PROTEIN DRRC-RELATED"/>
    <property type="match status" value="1"/>
</dbReference>
<feature type="transmembrane region" description="Helical" evidence="6">
    <location>
        <begin position="100"/>
        <end position="125"/>
    </location>
</feature>
<dbReference type="PANTHER" id="PTHR43027:SF2">
    <property type="entry name" value="TRANSPORT PERMEASE PROTEIN"/>
    <property type="match status" value="1"/>
</dbReference>
<dbReference type="InterPro" id="IPR000412">
    <property type="entry name" value="ABC_2_transport"/>
</dbReference>
<dbReference type="InterPro" id="IPR013525">
    <property type="entry name" value="ABC2_TM"/>
</dbReference>
<proteinExistence type="inferred from homology"/>
<comment type="caution">
    <text evidence="8">The sequence shown here is derived from an EMBL/GenBank/DDBJ whole genome shotgun (WGS) entry which is preliminary data.</text>
</comment>
<evidence type="ECO:0000256" key="5">
    <source>
        <dbReference type="ARBA" id="ARBA00023251"/>
    </source>
</evidence>
<feature type="transmembrane region" description="Helical" evidence="6">
    <location>
        <begin position="137"/>
        <end position="158"/>
    </location>
</feature>
<keyword evidence="4 6" id="KW-0472">Membrane</keyword>
<evidence type="ECO:0000259" key="7">
    <source>
        <dbReference type="PROSITE" id="PS51012"/>
    </source>
</evidence>
<keyword evidence="6" id="KW-1003">Cell membrane</keyword>
<feature type="transmembrane region" description="Helical" evidence="6">
    <location>
        <begin position="18"/>
        <end position="36"/>
    </location>
</feature>
<dbReference type="PROSITE" id="PS51012">
    <property type="entry name" value="ABC_TM2"/>
    <property type="match status" value="1"/>
</dbReference>
<evidence type="ECO:0000256" key="4">
    <source>
        <dbReference type="ARBA" id="ARBA00023136"/>
    </source>
</evidence>
<keyword evidence="6" id="KW-0813">Transport</keyword>
<dbReference type="RefSeq" id="WP_175604079.1">
    <property type="nucleotide sequence ID" value="NZ_JABWGO010000009.1"/>
</dbReference>
<evidence type="ECO:0000256" key="3">
    <source>
        <dbReference type="ARBA" id="ARBA00022989"/>
    </source>
</evidence>
<dbReference type="Pfam" id="PF01061">
    <property type="entry name" value="ABC2_membrane"/>
    <property type="match status" value="1"/>
</dbReference>
<evidence type="ECO:0000256" key="2">
    <source>
        <dbReference type="ARBA" id="ARBA00022692"/>
    </source>
</evidence>